<evidence type="ECO:0000256" key="8">
    <source>
        <dbReference type="RuleBase" id="RU000688"/>
    </source>
</evidence>
<feature type="domain" description="G-protein coupled receptors family 1 profile" evidence="11">
    <location>
        <begin position="38"/>
        <end position="480"/>
    </location>
</feature>
<accession>A0A210QLF1</accession>
<feature type="transmembrane region" description="Helical" evidence="10">
    <location>
        <begin position="98"/>
        <end position="116"/>
    </location>
</feature>
<evidence type="ECO:0000259" key="11">
    <source>
        <dbReference type="PROSITE" id="PS50262"/>
    </source>
</evidence>
<proteinExistence type="inferred from homology"/>
<feature type="transmembrane region" description="Helical" evidence="10">
    <location>
        <begin position="189"/>
        <end position="212"/>
    </location>
</feature>
<dbReference type="PROSITE" id="PS50262">
    <property type="entry name" value="G_PROTEIN_RECEP_F1_2"/>
    <property type="match status" value="1"/>
</dbReference>
<keyword evidence="7 8" id="KW-0807">Transducer</keyword>
<dbReference type="Proteomes" id="UP000242188">
    <property type="component" value="Unassembled WGS sequence"/>
</dbReference>
<feature type="region of interest" description="Disordered" evidence="9">
    <location>
        <begin position="240"/>
        <end position="284"/>
    </location>
</feature>
<evidence type="ECO:0000256" key="3">
    <source>
        <dbReference type="ARBA" id="ARBA00022989"/>
    </source>
</evidence>
<evidence type="ECO:0000256" key="9">
    <source>
        <dbReference type="SAM" id="MobiDB-lite"/>
    </source>
</evidence>
<dbReference type="PANTHER" id="PTHR24243">
    <property type="entry name" value="G-PROTEIN COUPLED RECEPTOR"/>
    <property type="match status" value="1"/>
</dbReference>
<keyword evidence="13" id="KW-1185">Reference proteome</keyword>
<dbReference type="AlphaFoldDB" id="A0A210QLF1"/>
<evidence type="ECO:0000256" key="5">
    <source>
        <dbReference type="ARBA" id="ARBA00023136"/>
    </source>
</evidence>
<dbReference type="PANTHER" id="PTHR24243:SF224">
    <property type="entry name" value="G-PROTEIN COUPLED RECEPTOR 19-RELATED"/>
    <property type="match status" value="1"/>
</dbReference>
<dbReference type="CDD" id="cd00637">
    <property type="entry name" value="7tm_classA_rhodopsin-like"/>
    <property type="match status" value="1"/>
</dbReference>
<dbReference type="InterPro" id="IPR017452">
    <property type="entry name" value="GPCR_Rhodpsn_7TM"/>
</dbReference>
<dbReference type="SUPFAM" id="SSF81321">
    <property type="entry name" value="Family A G protein-coupled receptor-like"/>
    <property type="match status" value="1"/>
</dbReference>
<reference evidence="12 13" key="1">
    <citation type="journal article" date="2017" name="Nat. Ecol. Evol.">
        <title>Scallop genome provides insights into evolution of bilaterian karyotype and development.</title>
        <authorList>
            <person name="Wang S."/>
            <person name="Zhang J."/>
            <person name="Jiao W."/>
            <person name="Li J."/>
            <person name="Xun X."/>
            <person name="Sun Y."/>
            <person name="Guo X."/>
            <person name="Huan P."/>
            <person name="Dong B."/>
            <person name="Zhang L."/>
            <person name="Hu X."/>
            <person name="Sun X."/>
            <person name="Wang J."/>
            <person name="Zhao C."/>
            <person name="Wang Y."/>
            <person name="Wang D."/>
            <person name="Huang X."/>
            <person name="Wang R."/>
            <person name="Lv J."/>
            <person name="Li Y."/>
            <person name="Zhang Z."/>
            <person name="Liu B."/>
            <person name="Lu W."/>
            <person name="Hui Y."/>
            <person name="Liang J."/>
            <person name="Zhou Z."/>
            <person name="Hou R."/>
            <person name="Li X."/>
            <person name="Liu Y."/>
            <person name="Li H."/>
            <person name="Ning X."/>
            <person name="Lin Y."/>
            <person name="Zhao L."/>
            <person name="Xing Q."/>
            <person name="Dou J."/>
            <person name="Li Y."/>
            <person name="Mao J."/>
            <person name="Guo H."/>
            <person name="Dou H."/>
            <person name="Li T."/>
            <person name="Mu C."/>
            <person name="Jiang W."/>
            <person name="Fu Q."/>
            <person name="Fu X."/>
            <person name="Miao Y."/>
            <person name="Liu J."/>
            <person name="Yu Q."/>
            <person name="Li R."/>
            <person name="Liao H."/>
            <person name="Li X."/>
            <person name="Kong Y."/>
            <person name="Jiang Z."/>
            <person name="Chourrout D."/>
            <person name="Li R."/>
            <person name="Bao Z."/>
        </authorList>
    </citation>
    <scope>NUCLEOTIDE SEQUENCE [LARGE SCALE GENOMIC DNA]</scope>
    <source>
        <strain evidence="12 13">PY_sf001</strain>
    </source>
</reference>
<evidence type="ECO:0000256" key="1">
    <source>
        <dbReference type="ARBA" id="ARBA00004141"/>
    </source>
</evidence>
<dbReference type="EMBL" id="NEDP02003085">
    <property type="protein sequence ID" value="OWF49554.1"/>
    <property type="molecule type" value="Genomic_DNA"/>
</dbReference>
<evidence type="ECO:0000313" key="12">
    <source>
        <dbReference type="EMBL" id="OWF49554.1"/>
    </source>
</evidence>
<dbReference type="PRINTS" id="PR00237">
    <property type="entry name" value="GPCRRHODOPSN"/>
</dbReference>
<dbReference type="Gene3D" id="1.20.1070.10">
    <property type="entry name" value="Rhodopsin 7-helix transmembrane proteins"/>
    <property type="match status" value="2"/>
</dbReference>
<gene>
    <name evidence="12" type="ORF">KP79_PYT23731</name>
</gene>
<dbReference type="GO" id="GO:0005886">
    <property type="term" value="C:plasma membrane"/>
    <property type="evidence" value="ECO:0007669"/>
    <property type="project" value="TreeGrafter"/>
</dbReference>
<evidence type="ECO:0000256" key="4">
    <source>
        <dbReference type="ARBA" id="ARBA00023040"/>
    </source>
</evidence>
<feature type="compositionally biased region" description="Polar residues" evidence="9">
    <location>
        <begin position="240"/>
        <end position="252"/>
    </location>
</feature>
<keyword evidence="5 10" id="KW-0472">Membrane</keyword>
<dbReference type="OrthoDB" id="6107534at2759"/>
<dbReference type="InterPro" id="IPR000276">
    <property type="entry name" value="GPCR_Rhodpsn"/>
</dbReference>
<dbReference type="GO" id="GO:0004930">
    <property type="term" value="F:G protein-coupled receptor activity"/>
    <property type="evidence" value="ECO:0007669"/>
    <property type="project" value="UniProtKB-KW"/>
</dbReference>
<comment type="subcellular location">
    <subcellularLocation>
        <location evidence="1">Membrane</location>
        <topology evidence="1">Multi-pass membrane protein</topology>
    </subcellularLocation>
</comment>
<name>A0A210QLF1_MIZYE</name>
<evidence type="ECO:0000256" key="2">
    <source>
        <dbReference type="ARBA" id="ARBA00022692"/>
    </source>
</evidence>
<organism evidence="12 13">
    <name type="scientific">Mizuhopecten yessoensis</name>
    <name type="common">Japanese scallop</name>
    <name type="synonym">Patinopecten yessoensis</name>
    <dbReference type="NCBI Taxonomy" id="6573"/>
    <lineage>
        <taxon>Eukaryota</taxon>
        <taxon>Metazoa</taxon>
        <taxon>Spiralia</taxon>
        <taxon>Lophotrochozoa</taxon>
        <taxon>Mollusca</taxon>
        <taxon>Bivalvia</taxon>
        <taxon>Autobranchia</taxon>
        <taxon>Pteriomorphia</taxon>
        <taxon>Pectinida</taxon>
        <taxon>Pectinoidea</taxon>
        <taxon>Pectinidae</taxon>
        <taxon>Mizuhopecten</taxon>
    </lineage>
</organism>
<evidence type="ECO:0000256" key="7">
    <source>
        <dbReference type="ARBA" id="ARBA00023224"/>
    </source>
</evidence>
<feature type="transmembrane region" description="Helical" evidence="10">
    <location>
        <begin position="20"/>
        <end position="46"/>
    </location>
</feature>
<feature type="transmembrane region" description="Helical" evidence="10">
    <location>
        <begin position="58"/>
        <end position="78"/>
    </location>
</feature>
<feature type="transmembrane region" description="Helical" evidence="10">
    <location>
        <begin position="137"/>
        <end position="160"/>
    </location>
</feature>
<comment type="similarity">
    <text evidence="8">Belongs to the G-protein coupled receptor 1 family.</text>
</comment>
<keyword evidence="3 10" id="KW-1133">Transmembrane helix</keyword>
<keyword evidence="6 8" id="KW-0675">Receptor</keyword>
<comment type="caution">
    <text evidence="12">The sequence shown here is derived from an EMBL/GenBank/DDBJ whole genome shotgun (WGS) entry which is preliminary data.</text>
</comment>
<evidence type="ECO:0000256" key="6">
    <source>
        <dbReference type="ARBA" id="ARBA00023170"/>
    </source>
</evidence>
<feature type="transmembrane region" description="Helical" evidence="10">
    <location>
        <begin position="464"/>
        <end position="483"/>
    </location>
</feature>
<evidence type="ECO:0000313" key="13">
    <source>
        <dbReference type="Proteomes" id="UP000242188"/>
    </source>
</evidence>
<keyword evidence="2 8" id="KW-0812">Transmembrane</keyword>
<sequence length="524" mass="58552">MNTPEQELRLQEINDSYVSILLPVIIVIGVLMVLGLFGNPLVIYFYGCRMKTTASYMFIVTLAIFDLLSCVISLPMEISDLINFYTFDSAATCRALRFVNYFSSIGSGTTLIAIAVDRFRKICKPFDAQITDKMARWIIVAVIGFALFCSWPSIFLNTVIQKNLTEDTSVVARDCTLNPADDYKLFVTIYNSFLFLCFIIVFIVLTALYTLVGRQLYKLRSFRFYATGIERNVSSARPTSSMTVASDMTNSEGRSRTDDLAGLGNDLRDGSLSPIGEDDYANRRPTSANSIAVSARSLKMGPHKVIPQTMDPDHEKDIVNGVSGKIRQTRSFTEKSGTEKVPENIRRVSSATMANKGKAFGQNKFGSPMREGSATSRMSYASTANSMAEIETRDAYASGNIDHRKEKMRSQNINTKRYTIIALSISIAFVLSFLPYLCLVIWSTLFITYDPNEFTPAQLVASELFHRSFLFNCALNPIIYGFLNTEFKKMVFGQCAKLFCCCCKTRHKEGDMAHAELSGLSRST</sequence>
<protein>
    <submittedName>
        <fullName evidence="12">Neuropeptide FF receptor 1</fullName>
    </submittedName>
</protein>
<dbReference type="Pfam" id="PF00001">
    <property type="entry name" value="7tm_1"/>
    <property type="match status" value="1"/>
</dbReference>
<feature type="transmembrane region" description="Helical" evidence="10">
    <location>
        <begin position="418"/>
        <end position="444"/>
    </location>
</feature>
<keyword evidence="4 8" id="KW-0297">G-protein coupled receptor</keyword>
<dbReference type="PROSITE" id="PS00237">
    <property type="entry name" value="G_PROTEIN_RECEP_F1_1"/>
    <property type="match status" value="1"/>
</dbReference>
<evidence type="ECO:0000256" key="10">
    <source>
        <dbReference type="SAM" id="Phobius"/>
    </source>
</evidence>